<sequence length="520" mass="55900">MCSTLAVENLLAGAGQAQEVRGEEMASMQLGSPSATSSLRFPAVQMCCAMAQVQYGHVQESDQKLQVWGRHFGVRCELLRDDTTPASLTDRIVTIHGAQQVQQAAYRLIVERFYDEQKATSDEDLGVFILLVPTAHAVAMSEDGILHANSSRTLNKVMALSGAELSVQDASITGTEDRPVRIVAPAGLQILDPLALCLVLAWRAEQGISDAAPENEEGEIVEDADAPGLERQAEQPPYAEPAVRAEGTEPELGGLDVQPEPEQRQPDDELGGPCLAGPPAKEESELDEPEDPKESQGGEAEAAEARSCAVVLLAPDELAEPDEAEEAGPGQASPRRDASSRAVEEKRKCFRIFRRRSLRQSLQPDPTFTLHGGAQRQCAGGAGSFTKAPNSLKVLPTAFFSLISPCFDGEGAAEVLQKTGAQISVLDEEDVPESLSDQIVVIEGDLQGQVLACRCVVETLFQVTSGDEGFHFPEVQGLSDKEQGLFVMLVPTSRYDAVAEKASVTLQLQFPSAKQPWFDL</sequence>
<dbReference type="SUPFAM" id="SSF54791">
    <property type="entry name" value="Eukaryotic type KH-domain (KH-domain type I)"/>
    <property type="match status" value="1"/>
</dbReference>
<dbReference type="InterPro" id="IPR036612">
    <property type="entry name" value="KH_dom_type_1_sf"/>
</dbReference>
<evidence type="ECO:0000256" key="1">
    <source>
        <dbReference type="SAM" id="MobiDB-lite"/>
    </source>
</evidence>
<evidence type="ECO:0000313" key="2">
    <source>
        <dbReference type="EMBL" id="OLP77804.1"/>
    </source>
</evidence>
<feature type="region of interest" description="Disordered" evidence="1">
    <location>
        <begin position="320"/>
        <end position="343"/>
    </location>
</feature>
<gene>
    <name evidence="2" type="ORF">AK812_SmicGene42100</name>
</gene>
<comment type="caution">
    <text evidence="2">The sequence shown here is derived from an EMBL/GenBank/DDBJ whole genome shotgun (WGS) entry which is preliminary data.</text>
</comment>
<keyword evidence="3" id="KW-1185">Reference proteome</keyword>
<reference evidence="2 3" key="1">
    <citation type="submission" date="2016-02" db="EMBL/GenBank/DDBJ databases">
        <title>Genome analysis of coral dinoflagellate symbionts highlights evolutionary adaptations to a symbiotic lifestyle.</title>
        <authorList>
            <person name="Aranda M."/>
            <person name="Li Y."/>
            <person name="Liew Y.J."/>
            <person name="Baumgarten S."/>
            <person name="Simakov O."/>
            <person name="Wilson M."/>
            <person name="Piel J."/>
            <person name="Ashoor H."/>
            <person name="Bougouffa S."/>
            <person name="Bajic V.B."/>
            <person name="Ryu T."/>
            <person name="Ravasi T."/>
            <person name="Bayer T."/>
            <person name="Micklem G."/>
            <person name="Kim H."/>
            <person name="Bhak J."/>
            <person name="Lajeunesse T.C."/>
            <person name="Voolstra C.R."/>
        </authorList>
    </citation>
    <scope>NUCLEOTIDE SEQUENCE [LARGE SCALE GENOMIC DNA]</scope>
    <source>
        <strain evidence="2 3">CCMP2467</strain>
    </source>
</reference>
<feature type="region of interest" description="Disordered" evidence="1">
    <location>
        <begin position="225"/>
        <end position="306"/>
    </location>
</feature>
<proteinExistence type="predicted"/>
<name>A0A1Q9C4F0_SYMMI</name>
<dbReference type="GO" id="GO:0003723">
    <property type="term" value="F:RNA binding"/>
    <property type="evidence" value="ECO:0007669"/>
    <property type="project" value="InterPro"/>
</dbReference>
<dbReference type="OrthoDB" id="429329at2759"/>
<dbReference type="EMBL" id="LSRX01001709">
    <property type="protein sequence ID" value="OLP77804.1"/>
    <property type="molecule type" value="Genomic_DNA"/>
</dbReference>
<protein>
    <recommendedName>
        <fullName evidence="4">K Homology domain-containing protein</fullName>
    </recommendedName>
</protein>
<dbReference type="AlphaFoldDB" id="A0A1Q9C4F0"/>
<dbReference type="Proteomes" id="UP000186817">
    <property type="component" value="Unassembled WGS sequence"/>
</dbReference>
<feature type="compositionally biased region" description="Basic and acidic residues" evidence="1">
    <location>
        <begin position="334"/>
        <end position="343"/>
    </location>
</feature>
<organism evidence="2 3">
    <name type="scientific">Symbiodinium microadriaticum</name>
    <name type="common">Dinoflagellate</name>
    <name type="synonym">Zooxanthella microadriatica</name>
    <dbReference type="NCBI Taxonomy" id="2951"/>
    <lineage>
        <taxon>Eukaryota</taxon>
        <taxon>Sar</taxon>
        <taxon>Alveolata</taxon>
        <taxon>Dinophyceae</taxon>
        <taxon>Suessiales</taxon>
        <taxon>Symbiodiniaceae</taxon>
        <taxon>Symbiodinium</taxon>
    </lineage>
</organism>
<evidence type="ECO:0000313" key="3">
    <source>
        <dbReference type="Proteomes" id="UP000186817"/>
    </source>
</evidence>
<accession>A0A1Q9C4F0</accession>
<evidence type="ECO:0008006" key="4">
    <source>
        <dbReference type="Google" id="ProtNLM"/>
    </source>
</evidence>